<dbReference type="AlphaFoldDB" id="A0A238Z8I5"/>
<dbReference type="OrthoDB" id="1013900at2"/>
<reference evidence="3 4" key="1">
    <citation type="submission" date="2017-06" db="EMBL/GenBank/DDBJ databases">
        <authorList>
            <person name="Kim H.J."/>
            <person name="Triplett B.A."/>
        </authorList>
    </citation>
    <scope>NUCLEOTIDE SEQUENCE [LARGE SCALE GENOMIC DNA]</scope>
    <source>
        <strain evidence="3 4">DSM 25597</strain>
    </source>
</reference>
<evidence type="ECO:0000256" key="1">
    <source>
        <dbReference type="ARBA" id="ARBA00022729"/>
    </source>
</evidence>
<dbReference type="RefSeq" id="WP_089371341.1">
    <property type="nucleotide sequence ID" value="NZ_FZNY01000003.1"/>
</dbReference>
<feature type="domain" description="Secretion system C-terminal sorting" evidence="2">
    <location>
        <begin position="516"/>
        <end position="582"/>
    </location>
</feature>
<gene>
    <name evidence="3" type="ORF">SAMN06265376_1031</name>
</gene>
<dbReference type="NCBIfam" id="TIGR04183">
    <property type="entry name" value="Por_Secre_tail"/>
    <property type="match status" value="1"/>
</dbReference>
<sequence length="590" mass="62059">LDATGNPNGTTSFNGDTEAVICLDSQADPIVVVHENDAPNLSYRYVITDAATGLILNVVATNSIDLNGVAAGVCEIWGWSYRGVPGNGLDQIGEPLSALDDLDCSDISDNAVTIIREAADGGTVSIDLDATGNPNGTTSFNGDTEAVICLDSQADPIVVVHENDAPNLSYRYVITDAATGLILNVVATNSIDLNGVAAGVCEIWGWSYRGVPGNGLDQIGEPLSALDDLDCSDISDNAVTIIREAADGGTVSIDLDATGNPNGTTSFNGDTEAVICLDSQADPIVVVHENDAPNLSYRYVITDAATGLILNVVATNSIDLNGVAAGVCEIWGWSYRGVPGNGLDQIGEPLSALDDLDCSDISDNAVTIIREAADGGTVNVDIDATNEIGEDTTIITGENSVTILVDDGVANPIVVAHENESPNLSYRYVITDAETGLILNVVNTNTIDLEGAGVGTCEIWGWSYRGVPGNGLDQIGEPLSALDDLDCSDISEDFIEVIRTDVLSVEDNQIDVELNMYPNPTTSFLNISLGGVNNGYAINVYSITGQVVMSETYTTQDNTLDVSRLSNGMYLLEVIDEASSTRTVKRFIKR</sequence>
<dbReference type="Proteomes" id="UP000198379">
    <property type="component" value="Unassembled WGS sequence"/>
</dbReference>
<dbReference type="InterPro" id="IPR026444">
    <property type="entry name" value="Secre_tail"/>
</dbReference>
<evidence type="ECO:0000313" key="4">
    <source>
        <dbReference type="Proteomes" id="UP000198379"/>
    </source>
</evidence>
<feature type="non-terminal residue" evidence="3">
    <location>
        <position position="1"/>
    </location>
</feature>
<name>A0A238Z8I5_9FLAO</name>
<dbReference type="Gene3D" id="2.60.40.3080">
    <property type="match status" value="1"/>
</dbReference>
<proteinExistence type="predicted"/>
<organism evidence="3 4">
    <name type="scientific">Dokdonia pacifica</name>
    <dbReference type="NCBI Taxonomy" id="1627892"/>
    <lineage>
        <taxon>Bacteria</taxon>
        <taxon>Pseudomonadati</taxon>
        <taxon>Bacteroidota</taxon>
        <taxon>Flavobacteriia</taxon>
        <taxon>Flavobacteriales</taxon>
        <taxon>Flavobacteriaceae</taxon>
        <taxon>Dokdonia</taxon>
    </lineage>
</organism>
<dbReference type="EMBL" id="FZNY01000003">
    <property type="protein sequence ID" value="SNR79163.1"/>
    <property type="molecule type" value="Genomic_DNA"/>
</dbReference>
<accession>A0A238Z8I5</accession>
<protein>
    <submittedName>
        <fullName evidence="3">Por secretion system C-terminal sorting domain-containing protein</fullName>
    </submittedName>
</protein>
<evidence type="ECO:0000313" key="3">
    <source>
        <dbReference type="EMBL" id="SNR79163.1"/>
    </source>
</evidence>
<keyword evidence="1" id="KW-0732">Signal</keyword>
<evidence type="ECO:0000259" key="2">
    <source>
        <dbReference type="Pfam" id="PF18962"/>
    </source>
</evidence>
<dbReference type="Pfam" id="PF18962">
    <property type="entry name" value="Por_Secre_tail"/>
    <property type="match status" value="1"/>
</dbReference>
<keyword evidence="4" id="KW-1185">Reference proteome</keyword>